<dbReference type="STRING" id="626937.HMPREF3293_01542"/>
<organism evidence="1 2">
    <name type="scientific">Christensenella minuta</name>
    <dbReference type="NCBI Taxonomy" id="626937"/>
    <lineage>
        <taxon>Bacteria</taxon>
        <taxon>Bacillati</taxon>
        <taxon>Bacillota</taxon>
        <taxon>Clostridia</taxon>
        <taxon>Christensenellales</taxon>
        <taxon>Christensenellaceae</taxon>
        <taxon>Christensenella</taxon>
    </lineage>
</organism>
<evidence type="ECO:0000313" key="2">
    <source>
        <dbReference type="Proteomes" id="UP000070366"/>
    </source>
</evidence>
<keyword evidence="2" id="KW-1185">Reference proteome</keyword>
<dbReference type="EMBL" id="LSZW01000060">
    <property type="protein sequence ID" value="KXK65618.1"/>
    <property type="molecule type" value="Genomic_DNA"/>
</dbReference>
<comment type="caution">
    <text evidence="1">The sequence shown here is derived from an EMBL/GenBank/DDBJ whole genome shotgun (WGS) entry which is preliminary data.</text>
</comment>
<dbReference type="Proteomes" id="UP000070366">
    <property type="component" value="Unassembled WGS sequence"/>
</dbReference>
<dbReference type="AlphaFoldDB" id="A0A136Q4K5"/>
<protein>
    <submittedName>
        <fullName evidence="1">Uncharacterized protein</fullName>
    </submittedName>
</protein>
<reference evidence="1 2" key="1">
    <citation type="submission" date="2016-02" db="EMBL/GenBank/DDBJ databases">
        <authorList>
            <person name="Wen L."/>
            <person name="He K."/>
            <person name="Yang H."/>
        </authorList>
    </citation>
    <scope>NUCLEOTIDE SEQUENCE [LARGE SCALE GENOMIC DNA]</scope>
    <source>
        <strain evidence="1 2">DSM 22607</strain>
    </source>
</reference>
<accession>A0A136Q4K5</accession>
<proteinExistence type="predicted"/>
<name>A0A136Q4K5_9FIRM</name>
<evidence type="ECO:0000313" key="1">
    <source>
        <dbReference type="EMBL" id="KXK65618.1"/>
    </source>
</evidence>
<gene>
    <name evidence="1" type="ORF">HMPREF3293_01542</name>
</gene>
<sequence>MCNTYRSSVHSSFLIYEEGIKRVPLCILSAIHTALWTLSFFAPQPESWDCAGRLPPLVCFITGASLSYSKRGFGAINE</sequence>